<organism evidence="1 2">
    <name type="scientific">Mediterraneibacter catenae</name>
    <dbReference type="NCBI Taxonomy" id="2594882"/>
    <lineage>
        <taxon>Bacteria</taxon>
        <taxon>Bacillati</taxon>
        <taxon>Bacillota</taxon>
        <taxon>Clostridia</taxon>
        <taxon>Lachnospirales</taxon>
        <taxon>Lachnospiraceae</taxon>
        <taxon>Mediterraneibacter</taxon>
    </lineage>
</organism>
<name>A0A5M9HVB2_9FIRM</name>
<evidence type="ECO:0000313" key="1">
    <source>
        <dbReference type="EMBL" id="KAA8500567.1"/>
    </source>
</evidence>
<comment type="caution">
    <text evidence="1">The sequence shown here is derived from an EMBL/GenBank/DDBJ whole genome shotgun (WGS) entry which is preliminary data.</text>
</comment>
<keyword evidence="2" id="KW-1185">Reference proteome</keyword>
<dbReference type="EMBL" id="VMSO01000022">
    <property type="protein sequence ID" value="KAA8500567.1"/>
    <property type="molecule type" value="Genomic_DNA"/>
</dbReference>
<dbReference type="Proteomes" id="UP000322025">
    <property type="component" value="Unassembled WGS sequence"/>
</dbReference>
<protein>
    <submittedName>
        <fullName evidence="1">Uncharacterized protein</fullName>
    </submittedName>
</protein>
<proteinExistence type="predicted"/>
<gene>
    <name evidence="1" type="ORF">FNY66_12860</name>
</gene>
<accession>A0A5M9HVB2</accession>
<sequence>MDDEIKKLIVHDIEEFLECFQPIENNLYIIIDKCTNAVFCECHIKADILLDLCTVDVPLDPDEQSDYRANRELVEDSGAFLKMKMDAKNGRVFSNIVAEYNTDFDESHPLKIVGGQHRIKAIEEALAEDVCEYHGVKIYFNLNMEQRLDVQLISNTNIAVSSDLLDRMMETVKGPELREWCHNVGLLDAKSDFADKKQRGDSITVREARTFIINYYLGSQIKEFEKEKTDGIIAKTGGIDDDWETLKIDYPDWWKNEQLLTAGREFARLANKQKEYYSEDGKKVSREYADKAFNYAVLAAWAFVAGLLKDNKVRLERHYSLPENSKKDPLNAEALAAARHKSDPENYRGLGTRTDAKERGRLIELFYLQAEKGQGIGKSLITLALSKYFAKQANLEVIKAEQRMK</sequence>
<reference evidence="1" key="1">
    <citation type="submission" date="2019-07" db="EMBL/GenBank/DDBJ databases">
        <authorList>
            <person name="Wongkuna S."/>
            <person name="Scaria J."/>
        </authorList>
    </citation>
    <scope>NUCLEOTIDE SEQUENCE [LARGE SCALE GENOMIC DNA]</scope>
    <source>
        <strain evidence="1">SW178</strain>
    </source>
</reference>
<evidence type="ECO:0000313" key="2">
    <source>
        <dbReference type="Proteomes" id="UP000322025"/>
    </source>
</evidence>
<dbReference type="OrthoDB" id="9256097at2"/>
<dbReference type="AlphaFoldDB" id="A0A5M9HVB2"/>